<comment type="subcellular location">
    <subcellularLocation>
        <location evidence="5">Cell membrane</location>
        <topology evidence="5">Multi-pass membrane protein</topology>
    </subcellularLocation>
    <subcellularLocation>
        <location evidence="1">Membrane</location>
        <topology evidence="1">Multi-pass membrane protein</topology>
    </subcellularLocation>
</comment>
<protein>
    <recommendedName>
        <fullName evidence="5">Transport permease protein</fullName>
    </recommendedName>
</protein>
<feature type="domain" description="ABC transmembrane type-2" evidence="7">
    <location>
        <begin position="83"/>
        <end position="312"/>
    </location>
</feature>
<evidence type="ECO:0000256" key="4">
    <source>
        <dbReference type="ARBA" id="ARBA00023136"/>
    </source>
</evidence>
<dbReference type="PROSITE" id="PS51012">
    <property type="entry name" value="ABC_TM2"/>
    <property type="match status" value="1"/>
</dbReference>
<evidence type="ECO:0000313" key="8">
    <source>
        <dbReference type="EMBL" id="PVZ12860.1"/>
    </source>
</evidence>
<dbReference type="Pfam" id="PF01061">
    <property type="entry name" value="ABC2_membrane"/>
    <property type="match status" value="1"/>
</dbReference>
<comment type="similarity">
    <text evidence="5">Belongs to the ABC-2 integral membrane protein family.</text>
</comment>
<evidence type="ECO:0000256" key="2">
    <source>
        <dbReference type="ARBA" id="ARBA00022692"/>
    </source>
</evidence>
<keyword evidence="9" id="KW-1185">Reference proteome</keyword>
<dbReference type="Proteomes" id="UP000245639">
    <property type="component" value="Unassembled WGS sequence"/>
</dbReference>
<evidence type="ECO:0000256" key="6">
    <source>
        <dbReference type="SAM" id="MobiDB-lite"/>
    </source>
</evidence>
<feature type="transmembrane region" description="Helical" evidence="5">
    <location>
        <begin position="230"/>
        <end position="249"/>
    </location>
</feature>
<evidence type="ECO:0000256" key="5">
    <source>
        <dbReference type="RuleBase" id="RU361157"/>
    </source>
</evidence>
<dbReference type="AlphaFoldDB" id="A0A2U1FLF6"/>
<evidence type="ECO:0000313" key="9">
    <source>
        <dbReference type="Proteomes" id="UP000245639"/>
    </source>
</evidence>
<dbReference type="PANTHER" id="PTHR43229">
    <property type="entry name" value="NODULATION PROTEIN J"/>
    <property type="match status" value="1"/>
</dbReference>
<accession>A0A2U1FLF6</accession>
<dbReference type="EMBL" id="QEKW01000002">
    <property type="protein sequence ID" value="PVZ12860.1"/>
    <property type="molecule type" value="Genomic_DNA"/>
</dbReference>
<feature type="transmembrane region" description="Helical" evidence="5">
    <location>
        <begin position="166"/>
        <end position="188"/>
    </location>
</feature>
<name>A0A2U1FLF6_9PSEU</name>
<dbReference type="PANTHER" id="PTHR43229:SF2">
    <property type="entry name" value="NODULATION PROTEIN J"/>
    <property type="match status" value="1"/>
</dbReference>
<feature type="transmembrane region" description="Helical" evidence="5">
    <location>
        <begin position="200"/>
        <end position="223"/>
    </location>
</feature>
<sequence>MLMNQSSRDHTLPDVRPSPGPGRGAVSPQSSRDKRTKRSLPGSTVRREGRAISAPTRVGPGQGRAFLGVLGRDLAVTGKEFGSFISQVLVQPFFLLFVFGVVLGQLGYVTPDYAQLLLPGLLALNAFFVAVQATALPLVIDFSYTKEIEDRLLAPLSTRLVAVEKIVFGAMRGLFGSLVMIPVGYLVLDRVDWDLSGLPWAAVLLVLGSLSGGAAGLVIGTLVSPRRINVVFAVVITPLLFTGSTQFPFLQLENLRWFQVICAFNPITYVSEGLRGALTPAVPHLPAWICLLALLASCVLFGAIGLRGFLRRALD</sequence>
<dbReference type="InterPro" id="IPR051784">
    <property type="entry name" value="Nod_factor_ABC_transporter"/>
</dbReference>
<evidence type="ECO:0000256" key="1">
    <source>
        <dbReference type="ARBA" id="ARBA00004141"/>
    </source>
</evidence>
<evidence type="ECO:0000259" key="7">
    <source>
        <dbReference type="PROSITE" id="PS51012"/>
    </source>
</evidence>
<organism evidence="8 9">
    <name type="scientific">Actinomycetospora cinnamomea</name>
    <dbReference type="NCBI Taxonomy" id="663609"/>
    <lineage>
        <taxon>Bacteria</taxon>
        <taxon>Bacillati</taxon>
        <taxon>Actinomycetota</taxon>
        <taxon>Actinomycetes</taxon>
        <taxon>Pseudonocardiales</taxon>
        <taxon>Pseudonocardiaceae</taxon>
        <taxon>Actinomycetospora</taxon>
    </lineage>
</organism>
<gene>
    <name evidence="8" type="ORF">C8D89_1028</name>
</gene>
<keyword evidence="5" id="KW-1003">Cell membrane</keyword>
<proteinExistence type="inferred from homology"/>
<feature type="transmembrane region" description="Helical" evidence="5">
    <location>
        <begin position="285"/>
        <end position="310"/>
    </location>
</feature>
<dbReference type="InterPro" id="IPR047817">
    <property type="entry name" value="ABC2_TM_bact-type"/>
</dbReference>
<dbReference type="GO" id="GO:0005886">
    <property type="term" value="C:plasma membrane"/>
    <property type="evidence" value="ECO:0007669"/>
    <property type="project" value="UniProtKB-SubCell"/>
</dbReference>
<feature type="transmembrane region" description="Helical" evidence="5">
    <location>
        <begin position="121"/>
        <end position="145"/>
    </location>
</feature>
<keyword evidence="2 5" id="KW-0812">Transmembrane</keyword>
<dbReference type="GO" id="GO:0140359">
    <property type="term" value="F:ABC-type transporter activity"/>
    <property type="evidence" value="ECO:0007669"/>
    <property type="project" value="InterPro"/>
</dbReference>
<comment type="caution">
    <text evidence="8">The sequence shown here is derived from an EMBL/GenBank/DDBJ whole genome shotgun (WGS) entry which is preliminary data.</text>
</comment>
<feature type="region of interest" description="Disordered" evidence="6">
    <location>
        <begin position="1"/>
        <end position="57"/>
    </location>
</feature>
<reference evidence="8 9" key="1">
    <citation type="submission" date="2018-04" db="EMBL/GenBank/DDBJ databases">
        <title>Genomic Encyclopedia of Type Strains, Phase IV (KMG-IV): sequencing the most valuable type-strain genomes for metagenomic binning, comparative biology and taxonomic classification.</title>
        <authorList>
            <person name="Goeker M."/>
        </authorList>
    </citation>
    <scope>NUCLEOTIDE SEQUENCE [LARGE SCALE GENOMIC DNA]</scope>
    <source>
        <strain evidence="8 9">DSM 45771</strain>
    </source>
</reference>
<keyword evidence="5" id="KW-0813">Transport</keyword>
<evidence type="ECO:0000256" key="3">
    <source>
        <dbReference type="ARBA" id="ARBA00022989"/>
    </source>
</evidence>
<keyword evidence="3 5" id="KW-1133">Transmembrane helix</keyword>
<feature type="transmembrane region" description="Helical" evidence="5">
    <location>
        <begin position="88"/>
        <end position="109"/>
    </location>
</feature>
<dbReference type="InterPro" id="IPR013525">
    <property type="entry name" value="ABC2_TM"/>
</dbReference>
<keyword evidence="4 5" id="KW-0472">Membrane</keyword>